<accession>A0ABW2CB13</accession>
<dbReference type="RefSeq" id="WP_160819553.1">
    <property type="nucleotide sequence ID" value="NZ_JBHSXE010000001.1"/>
</dbReference>
<dbReference type="PANTHER" id="PTHR43283">
    <property type="entry name" value="BETA-LACTAMASE-RELATED"/>
    <property type="match status" value="1"/>
</dbReference>
<dbReference type="EC" id="3.-.-.-" evidence="2"/>
<name>A0ABW2CB13_9ACTN</name>
<sequence length="390" mass="41543">MSEFSKGRLDRMRDVLASHVGDRTVPGLVALLARGGEVHADALGDQAFGGPPMRRDSLFRISSMTKPVTAVAAMVLVEECVLRLDDPVTGLLPELADMRVLSRPDAPVDDTVPARRAITVRDLLDFRLGTGMILDAEAFGYPVYEAAHALGLLGYGPPAPDAALTPDEWMAGLGSLPLVHQPGERWLYNTGSYVLGVLIARATGGSLGAFLRERIFEPLGMADTGFTVPAGGLPRFTTQYGEDGSPMDGPEDSPWARPPAFEDGGAGLVSTADDYLAFARMLLGKGAYGGERILSRASVELMTSGQLTPEQQADAFGGAATWGFGVSIVTRRDALSSTPGRYGWDGGLGTSWWNDPAEDFTGILLTPRMGYPPLSPVYNDFWTTAYAALT</sequence>
<dbReference type="InterPro" id="IPR012338">
    <property type="entry name" value="Beta-lactam/transpept-like"/>
</dbReference>
<keyword evidence="2" id="KW-0378">Hydrolase</keyword>
<dbReference type="GO" id="GO:0016787">
    <property type="term" value="F:hydrolase activity"/>
    <property type="evidence" value="ECO:0007669"/>
    <property type="project" value="UniProtKB-KW"/>
</dbReference>
<protein>
    <submittedName>
        <fullName evidence="2">Serine hydrolase domain-containing protein</fullName>
        <ecNumber evidence="2">3.-.-.-</ecNumber>
    </submittedName>
</protein>
<organism evidence="2 3">
    <name type="scientific">Actinomadura yumaensis</name>
    <dbReference type="NCBI Taxonomy" id="111807"/>
    <lineage>
        <taxon>Bacteria</taxon>
        <taxon>Bacillati</taxon>
        <taxon>Actinomycetota</taxon>
        <taxon>Actinomycetes</taxon>
        <taxon>Streptosporangiales</taxon>
        <taxon>Thermomonosporaceae</taxon>
        <taxon>Actinomadura</taxon>
    </lineage>
</organism>
<dbReference type="EMBL" id="JBHSXS010000001">
    <property type="protein sequence ID" value="MFC6878957.1"/>
    <property type="molecule type" value="Genomic_DNA"/>
</dbReference>
<dbReference type="Pfam" id="PF00144">
    <property type="entry name" value="Beta-lactamase"/>
    <property type="match status" value="1"/>
</dbReference>
<keyword evidence="3" id="KW-1185">Reference proteome</keyword>
<evidence type="ECO:0000313" key="2">
    <source>
        <dbReference type="EMBL" id="MFC6878957.1"/>
    </source>
</evidence>
<dbReference type="InterPro" id="IPR001466">
    <property type="entry name" value="Beta-lactam-related"/>
</dbReference>
<proteinExistence type="predicted"/>
<dbReference type="Proteomes" id="UP001596380">
    <property type="component" value="Unassembled WGS sequence"/>
</dbReference>
<dbReference type="InterPro" id="IPR050789">
    <property type="entry name" value="Diverse_Enzym_Activities"/>
</dbReference>
<dbReference type="SUPFAM" id="SSF56601">
    <property type="entry name" value="beta-lactamase/transpeptidase-like"/>
    <property type="match status" value="1"/>
</dbReference>
<reference evidence="3" key="1">
    <citation type="journal article" date="2019" name="Int. J. Syst. Evol. Microbiol.">
        <title>The Global Catalogue of Microorganisms (GCM) 10K type strain sequencing project: providing services to taxonomists for standard genome sequencing and annotation.</title>
        <authorList>
            <consortium name="The Broad Institute Genomics Platform"/>
            <consortium name="The Broad Institute Genome Sequencing Center for Infectious Disease"/>
            <person name="Wu L."/>
            <person name="Ma J."/>
        </authorList>
    </citation>
    <scope>NUCLEOTIDE SEQUENCE [LARGE SCALE GENOMIC DNA]</scope>
    <source>
        <strain evidence="3">JCM 3369</strain>
    </source>
</reference>
<dbReference type="Gene3D" id="3.40.710.10">
    <property type="entry name" value="DD-peptidase/beta-lactamase superfamily"/>
    <property type="match status" value="1"/>
</dbReference>
<evidence type="ECO:0000259" key="1">
    <source>
        <dbReference type="Pfam" id="PF00144"/>
    </source>
</evidence>
<feature type="domain" description="Beta-lactamase-related" evidence="1">
    <location>
        <begin position="14"/>
        <end position="373"/>
    </location>
</feature>
<comment type="caution">
    <text evidence="2">The sequence shown here is derived from an EMBL/GenBank/DDBJ whole genome shotgun (WGS) entry which is preliminary data.</text>
</comment>
<gene>
    <name evidence="2" type="ORF">ACFQKB_04185</name>
</gene>
<evidence type="ECO:0000313" key="3">
    <source>
        <dbReference type="Proteomes" id="UP001596380"/>
    </source>
</evidence>
<dbReference type="PANTHER" id="PTHR43283:SF3">
    <property type="entry name" value="BETA-LACTAMASE FAMILY PROTEIN (AFU_ORTHOLOGUE AFUA_5G07500)"/>
    <property type="match status" value="1"/>
</dbReference>